<dbReference type="RefSeq" id="WP_002659367.1">
    <property type="nucleotide sequence ID" value="NZ_JH719942.1"/>
</dbReference>
<keyword evidence="4 7" id="KW-1133">Transmembrane helix</keyword>
<dbReference type="Proteomes" id="UP000005113">
    <property type="component" value="Unassembled WGS sequence"/>
</dbReference>
<evidence type="ECO:0000313" key="9">
    <source>
        <dbReference type="Proteomes" id="UP000005113"/>
    </source>
</evidence>
<evidence type="ECO:0000313" key="8">
    <source>
        <dbReference type="EMBL" id="EJF53687.1"/>
    </source>
</evidence>
<dbReference type="OrthoDB" id="981917at2"/>
<protein>
    <submittedName>
        <fullName evidence="8">Uncharacterized protein</fullName>
    </submittedName>
</protein>
<evidence type="ECO:0000256" key="7">
    <source>
        <dbReference type="SAM" id="Phobius"/>
    </source>
</evidence>
<proteinExistence type="predicted"/>
<dbReference type="AlphaFoldDB" id="J0P828"/>
<feature type="region of interest" description="Disordered" evidence="6">
    <location>
        <begin position="116"/>
        <end position="146"/>
    </location>
</feature>
<evidence type="ECO:0000256" key="6">
    <source>
        <dbReference type="SAM" id="MobiDB-lite"/>
    </source>
</evidence>
<accession>J0P828</accession>
<dbReference type="InterPro" id="IPR005171">
    <property type="entry name" value="Cyt_c_oxidase_su4_prok"/>
</dbReference>
<dbReference type="EMBL" id="JH719942">
    <property type="protein sequence ID" value="EJF53687.1"/>
    <property type="molecule type" value="Genomic_DNA"/>
</dbReference>
<evidence type="ECO:0000256" key="1">
    <source>
        <dbReference type="ARBA" id="ARBA00004651"/>
    </source>
</evidence>
<name>J0P828_9BACT</name>
<feature type="transmembrane region" description="Helical" evidence="7">
    <location>
        <begin position="17"/>
        <end position="37"/>
    </location>
</feature>
<gene>
    <name evidence="8" type="ORF">SapgrDRAFT_1998</name>
</gene>
<dbReference type="Pfam" id="PF03626">
    <property type="entry name" value="COX4_pro"/>
    <property type="match status" value="1"/>
</dbReference>
<sequence>MAHATTREEDIKVGRNGFILLLIITLAEVGIALIGNGHLIEGLTLPKMIMIPVMIGLSLYKAYYITAIFMHLGSEVKPMIATIILPMVLFVWMIIAFLWEGNSWLNSNEYIQQKNNEQVDPKGEATEGATGMLMDAQDAPKSVRFE</sequence>
<evidence type="ECO:0000256" key="4">
    <source>
        <dbReference type="ARBA" id="ARBA00022989"/>
    </source>
</evidence>
<evidence type="ECO:0000256" key="5">
    <source>
        <dbReference type="ARBA" id="ARBA00023136"/>
    </source>
</evidence>
<feature type="transmembrane region" description="Helical" evidence="7">
    <location>
        <begin position="79"/>
        <end position="99"/>
    </location>
</feature>
<feature type="transmembrane region" description="Helical" evidence="7">
    <location>
        <begin position="49"/>
        <end position="72"/>
    </location>
</feature>
<dbReference type="GO" id="GO:0005886">
    <property type="term" value="C:plasma membrane"/>
    <property type="evidence" value="ECO:0007669"/>
    <property type="project" value="UniProtKB-SubCell"/>
</dbReference>
<keyword evidence="3 7" id="KW-0812">Transmembrane</keyword>
<evidence type="ECO:0000256" key="2">
    <source>
        <dbReference type="ARBA" id="ARBA00022475"/>
    </source>
</evidence>
<keyword evidence="2" id="KW-1003">Cell membrane</keyword>
<reference evidence="9" key="1">
    <citation type="journal article" date="2012" name="Stand. Genomic Sci.">
        <title>Permanent draft genome sequence of the gliding predator Saprospira grandis strain Sa g1 (= HR1).</title>
        <authorList>
            <person name="Mavromatis K."/>
            <person name="Chertkov O."/>
            <person name="Lapidus A."/>
            <person name="Nolan M."/>
            <person name="Lucas S."/>
            <person name="Tice H."/>
            <person name="Del Rio T.G."/>
            <person name="Cheng J.F."/>
            <person name="Han C."/>
            <person name="Tapia R."/>
            <person name="Bruce D."/>
            <person name="Goodwin L.A."/>
            <person name="Pitluck S."/>
            <person name="Huntemann M."/>
            <person name="Liolios K."/>
            <person name="Pagani I."/>
            <person name="Ivanova N."/>
            <person name="Mikhailova N."/>
            <person name="Pati A."/>
            <person name="Chen A."/>
            <person name="Palaniappan K."/>
            <person name="Land M."/>
            <person name="Brambilla E.M."/>
            <person name="Rohde M."/>
            <person name="Spring S."/>
            <person name="Goker M."/>
            <person name="Detter J.C."/>
            <person name="Bristow J."/>
            <person name="Eisen J.A."/>
            <person name="Markowitz V."/>
            <person name="Hugenholtz P."/>
            <person name="Kyrpides N.C."/>
            <person name="Klenk H.P."/>
            <person name="Woyke T."/>
        </authorList>
    </citation>
    <scope>NUCLEOTIDE SEQUENCE [LARGE SCALE GENOMIC DNA]</scope>
    <source>
        <strain evidence="9">DSM 2844</strain>
    </source>
</reference>
<comment type="subcellular location">
    <subcellularLocation>
        <location evidence="1">Cell membrane</location>
        <topology evidence="1">Multi-pass membrane protein</topology>
    </subcellularLocation>
</comment>
<dbReference type="HOGENOM" id="CLU_148689_1_0_10"/>
<evidence type="ECO:0000256" key="3">
    <source>
        <dbReference type="ARBA" id="ARBA00022692"/>
    </source>
</evidence>
<keyword evidence="5 7" id="KW-0472">Membrane</keyword>
<organism evidence="8 9">
    <name type="scientific">Saprospira grandis DSM 2844</name>
    <dbReference type="NCBI Taxonomy" id="694433"/>
    <lineage>
        <taxon>Bacteria</taxon>
        <taxon>Pseudomonadati</taxon>
        <taxon>Bacteroidota</taxon>
        <taxon>Saprospiria</taxon>
        <taxon>Saprospirales</taxon>
        <taxon>Saprospiraceae</taxon>
        <taxon>Saprospira</taxon>
    </lineage>
</organism>